<dbReference type="STRING" id="465817.ETA_31340"/>
<evidence type="ECO:0000313" key="2">
    <source>
        <dbReference type="EMBL" id="CAO98180.1"/>
    </source>
</evidence>
<evidence type="ECO:0000256" key="1">
    <source>
        <dbReference type="SAM" id="MobiDB-lite"/>
    </source>
</evidence>
<dbReference type="HOGENOM" id="CLU_492392_0_0_6"/>
<protein>
    <submittedName>
        <fullName evidence="2">Uncharacterized protein</fullName>
    </submittedName>
</protein>
<dbReference type="AlphaFoldDB" id="B2VK67"/>
<feature type="region of interest" description="Disordered" evidence="1">
    <location>
        <begin position="167"/>
        <end position="190"/>
    </location>
</feature>
<accession>B2VK67</accession>
<feature type="compositionally biased region" description="Polar residues" evidence="1">
    <location>
        <begin position="1"/>
        <end position="12"/>
    </location>
</feature>
<keyword evidence="3" id="KW-1185">Reference proteome</keyword>
<feature type="compositionally biased region" description="Basic and acidic residues" evidence="1">
    <location>
        <begin position="167"/>
        <end position="177"/>
    </location>
</feature>
<evidence type="ECO:0000313" key="3">
    <source>
        <dbReference type="Proteomes" id="UP000001726"/>
    </source>
</evidence>
<dbReference type="EMBL" id="CU468135">
    <property type="protein sequence ID" value="CAO98180.1"/>
    <property type="molecule type" value="Genomic_DNA"/>
</dbReference>
<feature type="region of interest" description="Disordered" evidence="1">
    <location>
        <begin position="1"/>
        <end position="58"/>
    </location>
</feature>
<proteinExistence type="predicted"/>
<sequence>MSFSQRPDNNNVKDGFYRDNKDPQLLTSRITKVDNSKEESPSSRCKTQWPPGRAASEDDGAEVISLTEIICEGKALRLQAESLLDSGVDSPLSRGWQGGFFKRLLVGAGILTGAGVLGYQCYAGRESIAGQKANLAQPYPKEPPVNPFIPFYDSSGMRNNSLSNVERHRDSTHDEVRHRRRHVPQSPGTQRNYLVERQLMEKEFIKIKSDIFIFKIIAEDLSALKEINERHRNYLQLVISNTVNIVDSAITSLLRSSNRYNTIRPVIDDYLGRALLRHLDLNIENIKISDYKNYFDARKVFEEQIKGELKQPFLVDIIHDKVFIDKLIINLAKMRNYLARGCDRYDNNCLNFIYVNKKKDTKIFEKENSLSPLIATIGDQILPKIGYDKLDIIITEDFFKLCTVDASNVIVHELAHYFTATTDFFEIKRESNCEKSPATATNHSSVIEQLSFAEERLSHLKDDIESYISNNWGNISIQIEDILARIPSYPAEGVRMEQINIFLEYYRNHPEFRKNINHRATDYYSNLIIALASQQFKHDGKIPLSAVERLKDS</sequence>
<dbReference type="KEGG" id="eta:ETA_31340"/>
<reference evidence="2 3" key="1">
    <citation type="journal article" date="2008" name="Environ. Microbiol.">
        <title>The genome of Erwinia tasmaniensis strain Et1/99, a non-pathogenic bacterium in the genus Erwinia.</title>
        <authorList>
            <person name="Kube M."/>
            <person name="Migdoll A.M."/>
            <person name="Mueller I."/>
            <person name="Kuhl H."/>
            <person name="Beck A."/>
            <person name="Reinhardt R."/>
            <person name="Geider K."/>
        </authorList>
    </citation>
    <scope>NUCLEOTIDE SEQUENCE [LARGE SCALE GENOMIC DNA]</scope>
    <source>
        <strain evidence="3">DSM 17950 / CFBP 7177 / CIP 109463 / NCPPB 4357 / Et1/99</strain>
    </source>
</reference>
<feature type="compositionally biased region" description="Basic and acidic residues" evidence="1">
    <location>
        <begin position="31"/>
        <end position="41"/>
    </location>
</feature>
<dbReference type="eggNOG" id="ENOG5031QBA">
    <property type="taxonomic scope" value="Bacteria"/>
</dbReference>
<dbReference type="Proteomes" id="UP000001726">
    <property type="component" value="Chromosome"/>
</dbReference>
<name>B2VK67_ERWT9</name>
<gene>
    <name evidence="2" type="ordered locus">ETA_31340</name>
</gene>
<organism evidence="2 3">
    <name type="scientific">Erwinia tasmaniensis (strain DSM 17950 / CFBP 7177 / CIP 109463 / NCPPB 4357 / Et1/99)</name>
    <dbReference type="NCBI Taxonomy" id="465817"/>
    <lineage>
        <taxon>Bacteria</taxon>
        <taxon>Pseudomonadati</taxon>
        <taxon>Pseudomonadota</taxon>
        <taxon>Gammaproteobacteria</taxon>
        <taxon>Enterobacterales</taxon>
        <taxon>Erwiniaceae</taxon>
        <taxon>Erwinia</taxon>
    </lineage>
</organism>